<keyword evidence="3" id="KW-1185">Reference proteome</keyword>
<sequence>MSASLNAALNLYREGGLMKLDLLPYRAAEPHGLTQYPENPPPPNLPPGWLRGFNPYRECRNEQATILIEDWTSAGDGRRAQILLCSIVKTPARDTSASAGEHCALPSKGCVSAKIFDPEFYPGDDGAPYSNSEQADGNLSREAGALSHLFKKGLTGYPHLAPQYYGTWATRFKVGEDDAGRPKYRCVGLVLTEFIDGFSLDEICTRNADGYLVAPPGKLDFGIRGARKWQGFDKEFRQEIIGYALDGIVKHLHVGVEHHDFDPRNVFVTLINGEENADRARAVLLDYTLSQVWIKTKQGRESGYGEHILELLPHPPHPAERFSVTAMQFFVGWFPSPDREWSAEDQDYTGPEFDNETEFKDWLIEAFGPLHEDRRYSSFEAIPKLKKQQVLGRFLGRLEGGVIASKLRPISSDDLTKQYGVNLAKCITEFLDSSRDVFSKATELEKIFIELGFPIVEHPRSPQFKTPGMVPDLDALAESSSLMDIGTFLSGRLRGRNQQQRTEEVDERSIAESMFPAPRFQHAASSLSPEYQLYMRNAMPPGSYFRSWDEASSRPPDTGLWSLMMENLGATSDISITNRDHSGQQTTTGTFGRSQMPVPQWGESMRSQMSMPVPQGDENVPPSPRTNADQQGRSGGEKSDDYEEAQPPWM</sequence>
<organism evidence="2 3">
    <name type="scientific">Colletotrichum spinosum</name>
    <dbReference type="NCBI Taxonomy" id="1347390"/>
    <lineage>
        <taxon>Eukaryota</taxon>
        <taxon>Fungi</taxon>
        <taxon>Dikarya</taxon>
        <taxon>Ascomycota</taxon>
        <taxon>Pezizomycotina</taxon>
        <taxon>Sordariomycetes</taxon>
        <taxon>Hypocreomycetidae</taxon>
        <taxon>Glomerellales</taxon>
        <taxon>Glomerellaceae</taxon>
        <taxon>Colletotrichum</taxon>
        <taxon>Colletotrichum orbiculare species complex</taxon>
    </lineage>
</organism>
<evidence type="ECO:0000256" key="1">
    <source>
        <dbReference type="SAM" id="MobiDB-lite"/>
    </source>
</evidence>
<dbReference type="Proteomes" id="UP000295083">
    <property type="component" value="Unassembled WGS sequence"/>
</dbReference>
<name>A0A4R8PRG5_9PEZI</name>
<dbReference type="AlphaFoldDB" id="A0A4R8PRG5"/>
<reference evidence="2 3" key="1">
    <citation type="submission" date="2018-11" db="EMBL/GenBank/DDBJ databases">
        <title>Genome sequence and assembly of Colletotrichum spinosum.</title>
        <authorList>
            <person name="Gan P."/>
            <person name="Shirasu K."/>
        </authorList>
    </citation>
    <scope>NUCLEOTIDE SEQUENCE [LARGE SCALE GENOMIC DNA]</scope>
    <source>
        <strain evidence="2 3">CBS 515.97</strain>
    </source>
</reference>
<protein>
    <recommendedName>
        <fullName evidence="4">Protein kinase domain-containing protein</fullName>
    </recommendedName>
</protein>
<evidence type="ECO:0008006" key="4">
    <source>
        <dbReference type="Google" id="ProtNLM"/>
    </source>
</evidence>
<comment type="caution">
    <text evidence="2">The sequence shown here is derived from an EMBL/GenBank/DDBJ whole genome shotgun (WGS) entry which is preliminary data.</text>
</comment>
<evidence type="ECO:0000313" key="3">
    <source>
        <dbReference type="Proteomes" id="UP000295083"/>
    </source>
</evidence>
<evidence type="ECO:0000313" key="2">
    <source>
        <dbReference type="EMBL" id="TDZ28237.1"/>
    </source>
</evidence>
<feature type="compositionally biased region" description="Polar residues" evidence="1">
    <location>
        <begin position="575"/>
        <end position="593"/>
    </location>
</feature>
<proteinExistence type="predicted"/>
<accession>A0A4R8PRG5</accession>
<feature type="region of interest" description="Disordered" evidence="1">
    <location>
        <begin position="575"/>
        <end position="650"/>
    </location>
</feature>
<gene>
    <name evidence="2" type="ORF">C8035_v000937</name>
</gene>
<dbReference type="EMBL" id="QAPG01001030">
    <property type="protein sequence ID" value="TDZ28237.1"/>
    <property type="molecule type" value="Genomic_DNA"/>
</dbReference>